<protein>
    <submittedName>
        <fullName evidence="2">Uncharacterized protein</fullName>
    </submittedName>
</protein>
<feature type="transmembrane region" description="Helical" evidence="1">
    <location>
        <begin position="23"/>
        <end position="42"/>
    </location>
</feature>
<keyword evidence="1" id="KW-0472">Membrane</keyword>
<proteinExistence type="predicted"/>
<evidence type="ECO:0000313" key="3">
    <source>
        <dbReference type="Proteomes" id="UP000621510"/>
    </source>
</evidence>
<keyword evidence="1" id="KW-1133">Transmembrane helix</keyword>
<evidence type="ECO:0000313" key="2">
    <source>
        <dbReference type="EMBL" id="MBL1115449.1"/>
    </source>
</evidence>
<reference evidence="2 3" key="1">
    <citation type="submission" date="2021-01" db="EMBL/GenBank/DDBJ databases">
        <title>WGS of actinomycetes isolated from Thailand.</title>
        <authorList>
            <person name="Thawai C."/>
        </authorList>
    </citation>
    <scope>NUCLEOTIDE SEQUENCE [LARGE SCALE GENOMIC DNA]</scope>
    <source>
        <strain evidence="2 3">CA3R110</strain>
    </source>
</reference>
<evidence type="ECO:0000256" key="1">
    <source>
        <dbReference type="SAM" id="Phobius"/>
    </source>
</evidence>
<comment type="caution">
    <text evidence="2">The sequence shown here is derived from an EMBL/GenBank/DDBJ whole genome shotgun (WGS) entry which is preliminary data.</text>
</comment>
<dbReference type="EMBL" id="JAERRG010000009">
    <property type="protein sequence ID" value="MBL1115449.1"/>
    <property type="molecule type" value="Genomic_DNA"/>
</dbReference>
<name>A0ABS1PTR9_9ACTN</name>
<keyword evidence="3" id="KW-1185">Reference proteome</keyword>
<dbReference type="RefSeq" id="WP_201853240.1">
    <property type="nucleotide sequence ID" value="NZ_JAERRG010000009.1"/>
</dbReference>
<organism evidence="2 3">
    <name type="scientific">Streptomyces endocoffeicus</name>
    <dbReference type="NCBI Taxonomy" id="2898945"/>
    <lineage>
        <taxon>Bacteria</taxon>
        <taxon>Bacillati</taxon>
        <taxon>Actinomycetota</taxon>
        <taxon>Actinomycetes</taxon>
        <taxon>Kitasatosporales</taxon>
        <taxon>Streptomycetaceae</taxon>
        <taxon>Streptomyces</taxon>
    </lineage>
</organism>
<sequence>MNATTSTAGPTWRDRAAKTISRVLLTLVIATNVIVLAPAAVFCVTTGQYTPVIISIAFSGVCWWILLRTLRALAEKRRARKALMSVTQT</sequence>
<gene>
    <name evidence="2" type="ORF">JK364_24055</name>
</gene>
<keyword evidence="1" id="KW-0812">Transmembrane</keyword>
<feature type="transmembrane region" description="Helical" evidence="1">
    <location>
        <begin position="48"/>
        <end position="67"/>
    </location>
</feature>
<dbReference type="Proteomes" id="UP000621510">
    <property type="component" value="Unassembled WGS sequence"/>
</dbReference>
<accession>A0ABS1PTR9</accession>